<dbReference type="Proteomes" id="UP000801492">
    <property type="component" value="Unassembled WGS sequence"/>
</dbReference>
<accession>A0A8K0GMC1</accession>
<sequence>MFVVTLEKLNVKVVDDGGGRRRTNVPAAAIAVPCKCREGWKYYSSDIYERACQKTEPGRLMKKIRPCLPSRRSVRRQALKLKE</sequence>
<gene>
    <name evidence="1" type="ORF">ILUMI_00746</name>
</gene>
<proteinExistence type="predicted"/>
<protein>
    <submittedName>
        <fullName evidence="1">Uncharacterized protein</fullName>
    </submittedName>
</protein>
<keyword evidence="2" id="KW-1185">Reference proteome</keyword>
<comment type="caution">
    <text evidence="1">The sequence shown here is derived from an EMBL/GenBank/DDBJ whole genome shotgun (WGS) entry which is preliminary data.</text>
</comment>
<dbReference type="EMBL" id="VTPC01000540">
    <property type="protein sequence ID" value="KAF2905429.1"/>
    <property type="molecule type" value="Genomic_DNA"/>
</dbReference>
<name>A0A8K0GMC1_IGNLU</name>
<reference evidence="1" key="1">
    <citation type="submission" date="2019-08" db="EMBL/GenBank/DDBJ databases">
        <title>The genome of the North American firefly Photinus pyralis.</title>
        <authorList>
            <consortium name="Photinus pyralis genome working group"/>
            <person name="Fallon T.R."/>
            <person name="Sander Lower S.E."/>
            <person name="Weng J.-K."/>
        </authorList>
    </citation>
    <scope>NUCLEOTIDE SEQUENCE</scope>
    <source>
        <strain evidence="1">TRF0915ILg1</strain>
        <tissue evidence="1">Whole body</tissue>
    </source>
</reference>
<dbReference type="AlphaFoldDB" id="A0A8K0GMC1"/>
<evidence type="ECO:0000313" key="2">
    <source>
        <dbReference type="Proteomes" id="UP000801492"/>
    </source>
</evidence>
<organism evidence="1 2">
    <name type="scientific">Ignelater luminosus</name>
    <name type="common">Cucubano</name>
    <name type="synonym">Pyrophorus luminosus</name>
    <dbReference type="NCBI Taxonomy" id="2038154"/>
    <lineage>
        <taxon>Eukaryota</taxon>
        <taxon>Metazoa</taxon>
        <taxon>Ecdysozoa</taxon>
        <taxon>Arthropoda</taxon>
        <taxon>Hexapoda</taxon>
        <taxon>Insecta</taxon>
        <taxon>Pterygota</taxon>
        <taxon>Neoptera</taxon>
        <taxon>Endopterygota</taxon>
        <taxon>Coleoptera</taxon>
        <taxon>Polyphaga</taxon>
        <taxon>Elateriformia</taxon>
        <taxon>Elateroidea</taxon>
        <taxon>Elateridae</taxon>
        <taxon>Agrypninae</taxon>
        <taxon>Pyrophorini</taxon>
        <taxon>Ignelater</taxon>
    </lineage>
</organism>
<evidence type="ECO:0000313" key="1">
    <source>
        <dbReference type="EMBL" id="KAF2905429.1"/>
    </source>
</evidence>